<gene>
    <name evidence="1" type="ORF">CHARACLAT_032414</name>
</gene>
<evidence type="ECO:0000313" key="1">
    <source>
        <dbReference type="EMBL" id="MED6269369.1"/>
    </source>
</evidence>
<protein>
    <submittedName>
        <fullName evidence="1">Uncharacterized protein</fullName>
    </submittedName>
</protein>
<comment type="caution">
    <text evidence="1">The sequence shown here is derived from an EMBL/GenBank/DDBJ whole genome shotgun (WGS) entry which is preliminary data.</text>
</comment>
<dbReference type="EMBL" id="JAHUTJ010013964">
    <property type="protein sequence ID" value="MED6269369.1"/>
    <property type="molecule type" value="Genomic_DNA"/>
</dbReference>
<keyword evidence="2" id="KW-1185">Reference proteome</keyword>
<sequence length="123" mass="14132">MKKRWKSGNPSQEWPPYQFYSKVALMTHSGDKSSQKTSKAQQTTLASVKLRVSRQKTTAELKNTMVHLTFAKKQKYSVGCLRRSGNFCKPRVSFWHKTHTAFQKKKFILTSKHGSISVMVCGY</sequence>
<reference evidence="1 2" key="1">
    <citation type="submission" date="2021-06" db="EMBL/GenBank/DDBJ databases">
        <authorList>
            <person name="Palmer J.M."/>
        </authorList>
    </citation>
    <scope>NUCLEOTIDE SEQUENCE [LARGE SCALE GENOMIC DNA]</scope>
    <source>
        <strain evidence="1 2">CL_MEX2019</strain>
        <tissue evidence="1">Muscle</tissue>
    </source>
</reference>
<dbReference type="Proteomes" id="UP001352852">
    <property type="component" value="Unassembled WGS sequence"/>
</dbReference>
<evidence type="ECO:0000313" key="2">
    <source>
        <dbReference type="Proteomes" id="UP001352852"/>
    </source>
</evidence>
<proteinExistence type="predicted"/>
<organism evidence="1 2">
    <name type="scientific">Characodon lateralis</name>
    <dbReference type="NCBI Taxonomy" id="208331"/>
    <lineage>
        <taxon>Eukaryota</taxon>
        <taxon>Metazoa</taxon>
        <taxon>Chordata</taxon>
        <taxon>Craniata</taxon>
        <taxon>Vertebrata</taxon>
        <taxon>Euteleostomi</taxon>
        <taxon>Actinopterygii</taxon>
        <taxon>Neopterygii</taxon>
        <taxon>Teleostei</taxon>
        <taxon>Neoteleostei</taxon>
        <taxon>Acanthomorphata</taxon>
        <taxon>Ovalentaria</taxon>
        <taxon>Atherinomorphae</taxon>
        <taxon>Cyprinodontiformes</taxon>
        <taxon>Goodeidae</taxon>
        <taxon>Characodon</taxon>
    </lineage>
</organism>
<accession>A0ABU7D5C0</accession>
<name>A0ABU7D5C0_9TELE</name>